<accession>X5MD38</accession>
<keyword evidence="2" id="KW-0560">Oxidoreductase</keyword>
<evidence type="ECO:0000259" key="1">
    <source>
        <dbReference type="Pfam" id="PF01872"/>
    </source>
</evidence>
<dbReference type="OrthoDB" id="9782335at2"/>
<proteinExistence type="predicted"/>
<evidence type="ECO:0000313" key="3">
    <source>
        <dbReference type="Proteomes" id="UP000032160"/>
    </source>
</evidence>
<reference evidence="2 3" key="1">
    <citation type="journal article" date="2014" name="Front. Genet.">
        <title>Genome and metabolic network of "Candidatus Phaeomarinobacter ectocarpi" Ec32, a new candidate genus of Alphaproteobacteria frequently associated with brown algae.</title>
        <authorList>
            <person name="Dittami S.M."/>
            <person name="Barbeyron T."/>
            <person name="Boyen C."/>
            <person name="Cambefort J."/>
            <person name="Collet G."/>
            <person name="Delage L."/>
            <person name="Gobet A."/>
            <person name="Groisillier A."/>
            <person name="Leblanc C."/>
            <person name="Michel G."/>
            <person name="Scornet D."/>
            <person name="Siegel A."/>
            <person name="Tapia J.E."/>
            <person name="Tonon T."/>
        </authorList>
    </citation>
    <scope>NUCLEOTIDE SEQUENCE [LARGE SCALE GENOMIC DNA]</scope>
    <source>
        <strain evidence="2 3">Ec32</strain>
    </source>
</reference>
<dbReference type="PANTHER" id="PTHR38011">
    <property type="entry name" value="DIHYDROFOLATE REDUCTASE FAMILY PROTEIN (AFU_ORTHOLOGUE AFUA_8G06820)"/>
    <property type="match status" value="1"/>
</dbReference>
<dbReference type="Proteomes" id="UP000032160">
    <property type="component" value="Chromosome I"/>
</dbReference>
<dbReference type="Gene3D" id="3.40.430.10">
    <property type="entry name" value="Dihydrofolate Reductase, subunit A"/>
    <property type="match status" value="1"/>
</dbReference>
<dbReference type="EMBL" id="HG966617">
    <property type="protein sequence ID" value="CDO59837.1"/>
    <property type="molecule type" value="Genomic_DNA"/>
</dbReference>
<dbReference type="EC" id="1.5.1.3" evidence="2"/>
<dbReference type="RefSeq" id="WP_043950371.1">
    <property type="nucleotide sequence ID" value="NZ_HG966617.1"/>
</dbReference>
<evidence type="ECO:0000313" key="2">
    <source>
        <dbReference type="EMBL" id="CDO59837.1"/>
    </source>
</evidence>
<keyword evidence="3" id="KW-1185">Reference proteome</keyword>
<dbReference type="InterPro" id="IPR050765">
    <property type="entry name" value="Riboflavin_Biosynth_HTPR"/>
</dbReference>
<dbReference type="Pfam" id="PF01872">
    <property type="entry name" value="RibD_C"/>
    <property type="match status" value="1"/>
</dbReference>
<dbReference type="STRING" id="1458461.BN1012_Phect1623"/>
<gene>
    <name evidence="2" type="ORF">BN1012_Phect1623</name>
</gene>
<organism evidence="2 3">
    <name type="scientific">Candidatus Phaeomarinibacter ectocarpi</name>
    <dbReference type="NCBI Taxonomy" id="1458461"/>
    <lineage>
        <taxon>Bacteria</taxon>
        <taxon>Pseudomonadati</taxon>
        <taxon>Pseudomonadota</taxon>
        <taxon>Alphaproteobacteria</taxon>
        <taxon>Hyphomicrobiales</taxon>
        <taxon>Parvibaculaceae</taxon>
        <taxon>Candidatus Phaeomarinibacter</taxon>
    </lineage>
</organism>
<protein>
    <submittedName>
        <fullName evidence="2">Dihydrofolate reductase</fullName>
        <ecNumber evidence="2">1.5.1.3</ecNumber>
    </submittedName>
</protein>
<dbReference type="InterPro" id="IPR002734">
    <property type="entry name" value="RibDG_C"/>
</dbReference>
<dbReference type="PANTHER" id="PTHR38011:SF11">
    <property type="entry name" value="2,5-DIAMINO-6-RIBOSYLAMINO-4(3H)-PYRIMIDINONE 5'-PHOSPHATE REDUCTASE"/>
    <property type="match status" value="1"/>
</dbReference>
<dbReference type="InterPro" id="IPR024072">
    <property type="entry name" value="DHFR-like_dom_sf"/>
</dbReference>
<dbReference type="GO" id="GO:0004146">
    <property type="term" value="F:dihydrofolate reductase activity"/>
    <property type="evidence" value="ECO:0007669"/>
    <property type="project" value="UniProtKB-EC"/>
</dbReference>
<dbReference type="GO" id="GO:0008703">
    <property type="term" value="F:5-amino-6-(5-phosphoribosylamino)uracil reductase activity"/>
    <property type="evidence" value="ECO:0007669"/>
    <property type="project" value="InterPro"/>
</dbReference>
<sequence length="177" mass="19041">MAKIRYYIAASADGFIASDGGGVEWLDPYTDPSGYGYNDFYADIETLVMGRATYDQVQDFGTWPYDDKPTYVVTRRPLDKAAPACVQALPLEDLVSTVSAWRADADKGDVWIVGGPASTAPLIAANLIDTYELSIMPDLLGSGIRLFADGTPPGHLKLLSHKAYADGVLSLVYAPDA</sequence>
<feature type="domain" description="Bacterial bifunctional deaminase-reductase C-terminal" evidence="1">
    <location>
        <begin position="3"/>
        <end position="169"/>
    </location>
</feature>
<dbReference type="HOGENOM" id="CLU_043966_4_2_5"/>
<dbReference type="SUPFAM" id="SSF53597">
    <property type="entry name" value="Dihydrofolate reductase-like"/>
    <property type="match status" value="1"/>
</dbReference>
<dbReference type="KEGG" id="pect:BN1012_Phect1623"/>
<dbReference type="GO" id="GO:0009231">
    <property type="term" value="P:riboflavin biosynthetic process"/>
    <property type="evidence" value="ECO:0007669"/>
    <property type="project" value="InterPro"/>
</dbReference>
<dbReference type="AlphaFoldDB" id="X5MD38"/>
<name>X5MD38_9HYPH</name>